<dbReference type="Proteomes" id="UP000244081">
    <property type="component" value="Unassembled WGS sequence"/>
</dbReference>
<dbReference type="OrthoDB" id="9789109at2"/>
<name>A0A2T5V7I5_9HYPH</name>
<dbReference type="AlphaFoldDB" id="A0A2T5V7I5"/>
<proteinExistence type="predicted"/>
<reference evidence="1 2" key="1">
    <citation type="submission" date="2018-04" db="EMBL/GenBank/DDBJ databases">
        <title>Genomic Encyclopedia of Archaeal and Bacterial Type Strains, Phase II (KMG-II): from individual species to whole genera.</title>
        <authorList>
            <person name="Goeker M."/>
        </authorList>
    </citation>
    <scope>NUCLEOTIDE SEQUENCE [LARGE SCALE GENOMIC DNA]</scope>
    <source>
        <strain evidence="1 2">DSM 23382</strain>
    </source>
</reference>
<keyword evidence="2" id="KW-1185">Reference proteome</keyword>
<comment type="caution">
    <text evidence="1">The sequence shown here is derived from an EMBL/GenBank/DDBJ whole genome shotgun (WGS) entry which is preliminary data.</text>
</comment>
<accession>A0A2T5V7I5</accession>
<protein>
    <submittedName>
        <fullName evidence="1">Uncharacterized protein DUF488</fullName>
    </submittedName>
</protein>
<sequence>MENRDADILTIGHSTHTLETFIALLRGAGVTALADVRSIPYSRHMARFNREALAEALSPHAIAYVHLGAELGGRPSDPALHRQGRADYEKVARTAEFAAGLDRVMAGAKRYRIALMCAERDPLDCHRCLLVSRALKERGVRIGHILADGRIRTHEEIEADLLEMAGDDPGQSDFLASGPERLARAYRHRLAGGRHARTR</sequence>
<dbReference type="PANTHER" id="PTHR39337">
    <property type="entry name" value="BLR5642 PROTEIN"/>
    <property type="match status" value="1"/>
</dbReference>
<dbReference type="InterPro" id="IPR007438">
    <property type="entry name" value="DUF488"/>
</dbReference>
<dbReference type="Pfam" id="PF04343">
    <property type="entry name" value="DUF488"/>
    <property type="match status" value="1"/>
</dbReference>
<evidence type="ECO:0000313" key="1">
    <source>
        <dbReference type="EMBL" id="PTW59717.1"/>
    </source>
</evidence>
<evidence type="ECO:0000313" key="2">
    <source>
        <dbReference type="Proteomes" id="UP000244081"/>
    </source>
</evidence>
<gene>
    <name evidence="1" type="ORF">C8N35_106101</name>
</gene>
<organism evidence="1 2">
    <name type="scientific">Breoghania corrubedonensis</name>
    <dbReference type="NCBI Taxonomy" id="665038"/>
    <lineage>
        <taxon>Bacteria</taxon>
        <taxon>Pseudomonadati</taxon>
        <taxon>Pseudomonadota</taxon>
        <taxon>Alphaproteobacteria</taxon>
        <taxon>Hyphomicrobiales</taxon>
        <taxon>Stappiaceae</taxon>
        <taxon>Breoghania</taxon>
    </lineage>
</organism>
<dbReference type="EMBL" id="QAYG01000006">
    <property type="protein sequence ID" value="PTW59717.1"/>
    <property type="molecule type" value="Genomic_DNA"/>
</dbReference>
<dbReference type="PANTHER" id="PTHR39337:SF1">
    <property type="entry name" value="BLR5642 PROTEIN"/>
    <property type="match status" value="1"/>
</dbReference>